<dbReference type="CDD" id="cd16413">
    <property type="entry name" value="DGQHR_domain"/>
    <property type="match status" value="1"/>
</dbReference>
<dbReference type="PATRIC" id="fig|1303.79.peg.1612"/>
<organism evidence="1 2">
    <name type="scientific">Streptococcus oralis</name>
    <dbReference type="NCBI Taxonomy" id="1303"/>
    <lineage>
        <taxon>Bacteria</taxon>
        <taxon>Bacillati</taxon>
        <taxon>Bacillota</taxon>
        <taxon>Bacilli</taxon>
        <taxon>Lactobacillales</taxon>
        <taxon>Streptococcaceae</taxon>
        <taxon>Streptococcus</taxon>
    </lineage>
</organism>
<dbReference type="InterPro" id="IPR017601">
    <property type="entry name" value="DGQHR-contain_dom"/>
</dbReference>
<evidence type="ECO:0000313" key="1">
    <source>
        <dbReference type="EMBL" id="KXT85681.1"/>
    </source>
</evidence>
<dbReference type="Pfam" id="PF14072">
    <property type="entry name" value="DndB"/>
    <property type="match status" value="1"/>
</dbReference>
<dbReference type="NCBIfam" id="TIGR03187">
    <property type="entry name" value="DGQHR"/>
    <property type="match status" value="1"/>
</dbReference>
<dbReference type="Proteomes" id="UP000072653">
    <property type="component" value="Unassembled WGS sequence"/>
</dbReference>
<comment type="caution">
    <text evidence="1">The sequence shown here is derived from an EMBL/GenBank/DDBJ whole genome shotgun (WGS) entry which is preliminary data.</text>
</comment>
<sequence>MEKYRFTSIKQPAGKFYLSKMLASKLIPISQSNVRTPYNSTGIQRLLSQKRIEDIAKFCEDESAMFPTPIIVSAKSNVISFYDDKGKSLENDFLSLENGFLLVDSEKIKKNNLYFSIVDGQHRLAGIEKYMENKGGNKEDFELSVLFVFDTENYEDAKIFTAINRHQKPVSKSLVYDLYGLSDDITVEKFAHEVVNNINSSPKSLMRRKVKMLGYKTDAEIVSQATLVEQIIPLVSKDVLEDNKLLIGGYSPEKNDELLLRDFLLTYQVETLSELLIKYLNSWIRSLNQNNLYQKTLKKTVGFILAFDVFKYLFKDNFSKLTDLSEDELVVELQSRLLFEKLDINTIGSSRAGVKTALNTLTGKKT</sequence>
<name>A0A139PC13_STROR</name>
<evidence type="ECO:0000313" key="2">
    <source>
        <dbReference type="Proteomes" id="UP000072653"/>
    </source>
</evidence>
<dbReference type="AlphaFoldDB" id="A0A139PC13"/>
<reference evidence="1 2" key="1">
    <citation type="submission" date="2016-01" db="EMBL/GenBank/DDBJ databases">
        <title>Highly variable Streptococcus oralis are common among viridans streptococci isolated from primates.</title>
        <authorList>
            <person name="Denapaite D."/>
            <person name="Rieger M."/>
            <person name="Koendgen S."/>
            <person name="Brueckner R."/>
            <person name="Ochigava I."/>
            <person name="Kappeler P."/>
            <person name="Maetz-Rensing K."/>
            <person name="Leendertz F."/>
            <person name="Hakenbeck R."/>
        </authorList>
    </citation>
    <scope>NUCLEOTIDE SEQUENCE [LARGE SCALE GENOMIC DNA]</scope>
    <source>
        <strain evidence="1 2">DD16</strain>
    </source>
</reference>
<proteinExistence type="predicted"/>
<gene>
    <name evidence="1" type="ORF">SORDD16_01342</name>
</gene>
<dbReference type="InterPro" id="IPR017642">
    <property type="entry name" value="DNA_S_mod_DndB"/>
</dbReference>
<accession>A0A139PC13</accession>
<dbReference type="RefSeq" id="WP_061452926.1">
    <property type="nucleotide sequence ID" value="NZ_KQ969553.1"/>
</dbReference>
<protein>
    <submittedName>
        <fullName evidence="1">TgtA5 cluster protein 1</fullName>
    </submittedName>
</protein>
<dbReference type="EMBL" id="LQOB01000264">
    <property type="protein sequence ID" value="KXT85681.1"/>
    <property type="molecule type" value="Genomic_DNA"/>
</dbReference>
<dbReference type="OrthoDB" id="9789139at2"/>